<evidence type="ECO:0000313" key="2">
    <source>
        <dbReference type="Ensembl" id="ENSCCNP00000002475.1"/>
    </source>
</evidence>
<keyword evidence="1" id="KW-1133">Transmembrane helix</keyword>
<protein>
    <submittedName>
        <fullName evidence="2">Uncharacterized protein</fullName>
    </submittedName>
</protein>
<proteinExistence type="predicted"/>
<keyword evidence="1" id="KW-0472">Membrane</keyword>
<keyword evidence="1" id="KW-0812">Transmembrane</keyword>
<reference evidence="2" key="1">
    <citation type="submission" date="2023-09" db="UniProtKB">
        <authorList>
            <consortium name="Ensembl"/>
        </authorList>
    </citation>
    <scope>IDENTIFICATION</scope>
</reference>
<evidence type="ECO:0000256" key="1">
    <source>
        <dbReference type="SAM" id="Phobius"/>
    </source>
</evidence>
<dbReference type="AlphaFoldDB" id="A0A8C0ZM55"/>
<organism evidence="2">
    <name type="scientific">Castor canadensis</name>
    <name type="common">American beaver</name>
    <dbReference type="NCBI Taxonomy" id="51338"/>
    <lineage>
        <taxon>Eukaryota</taxon>
        <taxon>Metazoa</taxon>
        <taxon>Chordata</taxon>
        <taxon>Craniata</taxon>
        <taxon>Vertebrata</taxon>
        <taxon>Euteleostomi</taxon>
        <taxon>Mammalia</taxon>
        <taxon>Eutheria</taxon>
        <taxon>Euarchontoglires</taxon>
        <taxon>Glires</taxon>
        <taxon>Rodentia</taxon>
        <taxon>Castorimorpha</taxon>
        <taxon>Castoridae</taxon>
        <taxon>Castor</taxon>
    </lineage>
</organism>
<accession>A0A8C0ZM55</accession>
<sequence length="68" mass="8279">HTVETEILQHIDYRMRCILQDGRVFIQTFKAFNNHSMNSEQFKKTFLPFTHSFQYFSSIIVSLFWIFL</sequence>
<name>A0A8C0ZM55_CASCN</name>
<dbReference type="Ensembl" id="ENSCCNT00000003307.1">
    <property type="protein sequence ID" value="ENSCCNP00000002475.1"/>
    <property type="gene ID" value="ENSCCNG00000002711.1"/>
</dbReference>
<feature type="transmembrane region" description="Helical" evidence="1">
    <location>
        <begin position="46"/>
        <end position="67"/>
    </location>
</feature>